<evidence type="ECO:0000313" key="2">
    <source>
        <dbReference type="EMBL" id="CAI9718199.1"/>
    </source>
</evidence>
<feature type="transmembrane region" description="Helical" evidence="1">
    <location>
        <begin position="56"/>
        <end position="77"/>
    </location>
</feature>
<proteinExistence type="predicted"/>
<evidence type="ECO:0000256" key="1">
    <source>
        <dbReference type="SAM" id="Phobius"/>
    </source>
</evidence>
<organism evidence="2 3">
    <name type="scientific">Octopus vulgaris</name>
    <name type="common">Common octopus</name>
    <dbReference type="NCBI Taxonomy" id="6645"/>
    <lineage>
        <taxon>Eukaryota</taxon>
        <taxon>Metazoa</taxon>
        <taxon>Spiralia</taxon>
        <taxon>Lophotrochozoa</taxon>
        <taxon>Mollusca</taxon>
        <taxon>Cephalopoda</taxon>
        <taxon>Coleoidea</taxon>
        <taxon>Octopodiformes</taxon>
        <taxon>Octopoda</taxon>
        <taxon>Incirrata</taxon>
        <taxon>Octopodidae</taxon>
        <taxon>Octopus</taxon>
    </lineage>
</organism>
<name>A0AA36AMH2_OCTVU</name>
<evidence type="ECO:0000313" key="3">
    <source>
        <dbReference type="Proteomes" id="UP001162480"/>
    </source>
</evidence>
<accession>A0AA36AMH2</accession>
<reference evidence="2" key="1">
    <citation type="submission" date="2023-08" db="EMBL/GenBank/DDBJ databases">
        <authorList>
            <person name="Alioto T."/>
            <person name="Alioto T."/>
            <person name="Gomez Garrido J."/>
        </authorList>
    </citation>
    <scope>NUCLEOTIDE SEQUENCE</scope>
</reference>
<keyword evidence="1" id="KW-0472">Membrane</keyword>
<keyword evidence="3" id="KW-1185">Reference proteome</keyword>
<keyword evidence="1" id="KW-1133">Transmembrane helix</keyword>
<dbReference type="Proteomes" id="UP001162480">
    <property type="component" value="Chromosome 2"/>
</dbReference>
<sequence length="178" mass="20922">MWEPFPKHLKLLLLHVPHLQPPYSCTENPDTFSVVNFTLVSANTSVFCRHMESKTILSGLSLLSALLIVCLAGAVYAEFSEDDDISEETAVDKRWARLSSNPWYTYRRNTFGDLLKRWGWAGRSSHPWMHMPWMLLPNRMCLRQRCRSNNDCCRRYNICDRWAKLCYDCCNEINFHQL</sequence>
<gene>
    <name evidence="2" type="ORF">OCTVUL_1B026427</name>
</gene>
<dbReference type="AlphaFoldDB" id="A0AA36AMH2"/>
<dbReference type="EMBL" id="OX597815">
    <property type="protein sequence ID" value="CAI9718199.1"/>
    <property type="molecule type" value="Genomic_DNA"/>
</dbReference>
<keyword evidence="1" id="KW-0812">Transmembrane</keyword>
<protein>
    <submittedName>
        <fullName evidence="2">Uncharacterized protein</fullName>
    </submittedName>
</protein>